<evidence type="ECO:0000313" key="7">
    <source>
        <dbReference type="EMBL" id="WVZ23982.1"/>
    </source>
</evidence>
<organism evidence="7 8">
    <name type="scientific">Vigna mungo</name>
    <name type="common">Black gram</name>
    <name type="synonym">Phaseolus mungo</name>
    <dbReference type="NCBI Taxonomy" id="3915"/>
    <lineage>
        <taxon>Eukaryota</taxon>
        <taxon>Viridiplantae</taxon>
        <taxon>Streptophyta</taxon>
        <taxon>Embryophyta</taxon>
        <taxon>Tracheophyta</taxon>
        <taxon>Spermatophyta</taxon>
        <taxon>Magnoliopsida</taxon>
        <taxon>eudicotyledons</taxon>
        <taxon>Gunneridae</taxon>
        <taxon>Pentapetalae</taxon>
        <taxon>rosids</taxon>
        <taxon>fabids</taxon>
        <taxon>Fabales</taxon>
        <taxon>Fabaceae</taxon>
        <taxon>Papilionoideae</taxon>
        <taxon>50 kb inversion clade</taxon>
        <taxon>NPAAA clade</taxon>
        <taxon>indigoferoid/millettioid clade</taxon>
        <taxon>Phaseoleae</taxon>
        <taxon>Vigna</taxon>
    </lineage>
</organism>
<keyword evidence="3" id="KW-0862">Zinc</keyword>
<feature type="domain" description="Integrase catalytic" evidence="6">
    <location>
        <begin position="1429"/>
        <end position="1589"/>
    </location>
</feature>
<dbReference type="SUPFAM" id="SSF56672">
    <property type="entry name" value="DNA/RNA polymerases"/>
    <property type="match status" value="2"/>
</dbReference>
<protein>
    <submittedName>
        <fullName evidence="7">Uncharacterized protein</fullName>
    </submittedName>
</protein>
<evidence type="ECO:0000256" key="4">
    <source>
        <dbReference type="SAM" id="MobiDB-lite"/>
    </source>
</evidence>
<dbReference type="Pfam" id="PF07727">
    <property type="entry name" value="RVT_2"/>
    <property type="match status" value="2"/>
</dbReference>
<dbReference type="InterPro" id="IPR001584">
    <property type="entry name" value="Integrase_cat-core"/>
</dbReference>
<feature type="compositionally biased region" description="Basic and acidic residues" evidence="4">
    <location>
        <begin position="1215"/>
        <end position="1227"/>
    </location>
</feature>
<dbReference type="InterPro" id="IPR057670">
    <property type="entry name" value="SH3_retrovirus"/>
</dbReference>
<dbReference type="InterPro" id="IPR001878">
    <property type="entry name" value="Znf_CCHC"/>
</dbReference>
<dbReference type="SMART" id="SM00343">
    <property type="entry name" value="ZnF_C2HC"/>
    <property type="match status" value="1"/>
</dbReference>
<feature type="compositionally biased region" description="Basic residues" evidence="4">
    <location>
        <begin position="1189"/>
        <end position="1202"/>
    </location>
</feature>
<reference evidence="7 8" key="1">
    <citation type="journal article" date="2023" name="Life. Sci Alliance">
        <title>Evolutionary insights into 3D genome organization and epigenetic landscape of Vigna mungo.</title>
        <authorList>
            <person name="Junaid A."/>
            <person name="Singh B."/>
            <person name="Bhatia S."/>
        </authorList>
    </citation>
    <scope>NUCLEOTIDE SEQUENCE [LARGE SCALE GENOMIC DNA]</scope>
    <source>
        <strain evidence="7">Urdbean</strain>
    </source>
</reference>
<dbReference type="GO" id="GO:0016787">
    <property type="term" value="F:hydrolase activity"/>
    <property type="evidence" value="ECO:0007669"/>
    <property type="project" value="UniProtKB-KW"/>
</dbReference>
<name>A0AAQ3PAI2_VIGMU</name>
<gene>
    <name evidence="7" type="ORF">V8G54_002526</name>
</gene>
<dbReference type="Gene3D" id="4.10.60.10">
    <property type="entry name" value="Zinc finger, CCHC-type"/>
    <property type="match status" value="1"/>
</dbReference>
<dbReference type="Pfam" id="PF25597">
    <property type="entry name" value="SH3_retrovirus"/>
    <property type="match status" value="2"/>
</dbReference>
<evidence type="ECO:0000313" key="8">
    <source>
        <dbReference type="Proteomes" id="UP001374535"/>
    </source>
</evidence>
<dbReference type="CDD" id="cd09272">
    <property type="entry name" value="RNase_HI_RT_Ty1"/>
    <property type="match status" value="1"/>
</dbReference>
<dbReference type="Pfam" id="PF00665">
    <property type="entry name" value="rve"/>
    <property type="match status" value="2"/>
</dbReference>
<dbReference type="InterPro" id="IPR013103">
    <property type="entry name" value="RVT_2"/>
</dbReference>
<feature type="region of interest" description="Disordered" evidence="4">
    <location>
        <begin position="1185"/>
        <end position="1227"/>
    </location>
</feature>
<evidence type="ECO:0000256" key="2">
    <source>
        <dbReference type="ARBA" id="ARBA00022801"/>
    </source>
</evidence>
<proteinExistence type="predicted"/>
<dbReference type="SUPFAM" id="SSF53098">
    <property type="entry name" value="Ribonuclease H-like"/>
    <property type="match status" value="2"/>
</dbReference>
<dbReference type="Pfam" id="PF13976">
    <property type="entry name" value="gag_pre-integrs"/>
    <property type="match status" value="2"/>
</dbReference>
<dbReference type="Proteomes" id="UP001374535">
    <property type="component" value="Chromosome 1"/>
</dbReference>
<dbReference type="PROSITE" id="PS50994">
    <property type="entry name" value="INTEGRASE"/>
    <property type="match status" value="2"/>
</dbReference>
<dbReference type="InterPro" id="IPR036397">
    <property type="entry name" value="RNaseH_sf"/>
</dbReference>
<dbReference type="InterPro" id="IPR043502">
    <property type="entry name" value="DNA/RNA_pol_sf"/>
</dbReference>
<dbReference type="PANTHER" id="PTHR42648">
    <property type="entry name" value="TRANSPOSASE, PUTATIVE-RELATED"/>
    <property type="match status" value="1"/>
</dbReference>
<dbReference type="SUPFAM" id="SSF57756">
    <property type="entry name" value="Retrovirus zinc finger-like domains"/>
    <property type="match status" value="1"/>
</dbReference>
<evidence type="ECO:0000256" key="3">
    <source>
        <dbReference type="PROSITE-ProRule" id="PRU00047"/>
    </source>
</evidence>
<dbReference type="Gene3D" id="3.30.420.10">
    <property type="entry name" value="Ribonuclease H-like superfamily/Ribonuclease H"/>
    <property type="match status" value="2"/>
</dbReference>
<feature type="domain" description="CCHC-type" evidence="5">
    <location>
        <begin position="1235"/>
        <end position="1248"/>
    </location>
</feature>
<accession>A0AAQ3PAI2</accession>
<evidence type="ECO:0000259" key="5">
    <source>
        <dbReference type="PROSITE" id="PS50158"/>
    </source>
</evidence>
<evidence type="ECO:0000259" key="6">
    <source>
        <dbReference type="PROSITE" id="PS50994"/>
    </source>
</evidence>
<keyword evidence="8" id="KW-1185">Reference proteome</keyword>
<keyword evidence="3" id="KW-0863">Zinc-finger</keyword>
<dbReference type="PROSITE" id="PS50158">
    <property type="entry name" value="ZF_CCHC"/>
    <property type="match status" value="1"/>
</dbReference>
<dbReference type="InterPro" id="IPR039537">
    <property type="entry name" value="Retrotran_Ty1/copia-like"/>
</dbReference>
<keyword evidence="2" id="KW-0378">Hydrolase</keyword>
<dbReference type="InterPro" id="IPR036875">
    <property type="entry name" value="Znf_CCHC_sf"/>
</dbReference>
<dbReference type="GO" id="GO:0003676">
    <property type="term" value="F:nucleic acid binding"/>
    <property type="evidence" value="ECO:0007669"/>
    <property type="project" value="InterPro"/>
</dbReference>
<keyword evidence="1" id="KW-0479">Metal-binding</keyword>
<sequence length="1960" mass="224972">MVYDPYSLNGRPLLNNVRHIPDLTKNLISVGQLANDGYTTVFHGDNWKISKGAMTIARGRKSGTLYKTEGACHLIAVAMNENPNLWHWRLGHMSEKGMRIMHSKGKLQSLRSIEFDMCEDCILGKQKRVSFQRSGRIPKKERLELVHSDVWGPTTVSSIGGKRYFVTFIDDHSRKVWTYFLKHKSEVFEAFKIWKAMVENETGLKIKKFRSDNGGEYEDTRFKKFCYEHEIRMERTVPGTPQHNGVAERMNRTLTERARSLRLQSGLPKQFWAEAVNTATYLINQGPSVPLEHKILEEVWSGKEIKLSHLKIFGCVAYVHISDQGRNKLDPKSKKCTFIGYGEDEFGYRLWDNENQKMIRSRDVIFNEKVMYKDRNNTCNKNSEQSRPVCVEMDDVPETPVIETPQSSRPHVPNRKYLNYILLTDEGEPESYEEACQMTDASKWELAMKDEMKSLMSNQTWELVELPVGKKALHNKWVYRVKEDHDGSKRYKARLVVKGFQQKEGVDYTEIFAPVVKLNTIRSVLSIVASEGLYLEQLDMKTAFLHGDLDEEIYMHQPEGFIEERKRNMVCRLKKSLYGLKQAPRQWYKKFESFMHKYINRVLQRFNMRDAKAVSTPLASHFHLSKEQSPQTEKEKESMAEIPYASAIGSLMYAMVCTRPDIGHAVGVVSRFMSNPGKAHWEAVKWILRYLRGTIEKCLYFSKGELKVQGYVDADFGGEVDHRRSTTGYIFTVGTTAVSWMSQVQKIVALSTTEAEYVAVAEASKELIWLQGLLTELGFIQEMSVLHNDSQSAIHLAKNSAFRSRTKHIDIHYHFIRSLLEDGVLTLRKILGSKNPADMLTKVLACYNNRLQKIGGVMIKTRYGCSEMRRGCGGRVATARGHGRLGRRGYCATGTREDAMRVFEFRGKGIRFLNTISGIRARLIVIWEWSDESVFASQSLRCLECGVAVSIDGDQRKVIFDQDSFTKIVMADIPVTHFPVLTDKNWNRWCAQMKVLLRYQGVSAIVEEIGGMSDLGGTKEQKEEIRRKDDKALFIIHQCVDDVHFEKIQNASTANEAWNILVRCHTGGEKVKKVKLQSLRRQYEHMVMEDADNVGEFFNKIVSVVNQMKGCGETISDLMLIEKIMRSLSQKFDHIVVAIEESRDLSKLKVEELQSSLEAHELRMRERNPVKIDEQALKVHHFKGNEKKSFKKWKGKAGKGKWRKDNSTTEEQEEKSDSAKGDQQRMKKDKRHIECFNCHKMGHFASECYSGKGKQKKGFQSKEAHLAQEESDAEPVTLMVMTTTDSLEPLTKNWYFDSDNRTLVVEGMGDIIIRRNNVMKGFTVIMGKKGKMELYDDYDRLILRSESSDNITFQVGMDAIETLHCLSAVGEGESWLWHLRLGHLNFKDLQRLREKGMVTGIPNISVPEKICESCLTGKQTRKAFKSCVKKRSKDCLEVVHSDVCGPIEDESLGGNIYFLSFVDEQSRMMWVYLIKAKSEVLNVFKKFKAEVENESGKVLKILKTDGGGEYTSQLFESFCQDEGIKHEHNSLVERRNRTVMNMVRCLMKEKNLPRSFWGEAVSTSVYLLNRCPTKNIEGAVPLEIWSGVKPVVGHLRVFGSLVYSHVAEQKRCKLDDKGEPMVLMGYHNIGAYKLYDPIKKRMILSRDVVFLEDECWDWDHMRSGMTKTPLHGLSEDSNAEDDPVTITGGNGDLNAASRRPRRQVMRPSRFSEYEIYTDDGIDGDGELIHMALMAGTEPIDLDEALKQPVWRNAMLEELASIEKNNTWRLVNLPPGKRCISLKGFLQTKEVDFDEVFALVARLETIRLVVVVACARRWKMFHLDVKAAFLHGLLEEEVYVHQPPGFKERDKENKVYRLQKALYGLRQTPKAWNKRIDSSLISCGFERCKVEYGVYVKAEQSGDILIICLYVDDLLVTGSNLQHIQEFKEWIKSEFEMTDIGELNYFLGMEFTQTDMGIVMH</sequence>
<dbReference type="InterPro" id="IPR025724">
    <property type="entry name" value="GAG-pre-integrase_dom"/>
</dbReference>
<dbReference type="PANTHER" id="PTHR42648:SF28">
    <property type="entry name" value="TRANSPOSON-ENCODED PROTEIN WITH RIBONUCLEASE H-LIKE AND RETROVIRUS ZINC FINGER-LIKE DOMAINS"/>
    <property type="match status" value="1"/>
</dbReference>
<dbReference type="GO" id="GO:0015074">
    <property type="term" value="P:DNA integration"/>
    <property type="evidence" value="ECO:0007669"/>
    <property type="project" value="InterPro"/>
</dbReference>
<dbReference type="InterPro" id="IPR012337">
    <property type="entry name" value="RNaseH-like_sf"/>
</dbReference>
<evidence type="ECO:0000256" key="1">
    <source>
        <dbReference type="ARBA" id="ARBA00022723"/>
    </source>
</evidence>
<dbReference type="EMBL" id="CP144700">
    <property type="protein sequence ID" value="WVZ23982.1"/>
    <property type="molecule type" value="Genomic_DNA"/>
</dbReference>
<feature type="domain" description="Integrase catalytic" evidence="6">
    <location>
        <begin position="134"/>
        <end position="304"/>
    </location>
</feature>
<dbReference type="Pfam" id="PF14223">
    <property type="entry name" value="Retrotran_gag_2"/>
    <property type="match status" value="1"/>
</dbReference>
<dbReference type="GO" id="GO:0008270">
    <property type="term" value="F:zinc ion binding"/>
    <property type="evidence" value="ECO:0007669"/>
    <property type="project" value="UniProtKB-KW"/>
</dbReference>